<evidence type="ECO:0008006" key="3">
    <source>
        <dbReference type="Google" id="ProtNLM"/>
    </source>
</evidence>
<dbReference type="PATRIC" id="fig|451644.5.peg.3212"/>
<name>A0A0J8UBE0_9MYCO</name>
<dbReference type="EMBL" id="LFOD01000012">
    <property type="protein sequence ID" value="KMV17670.1"/>
    <property type="molecule type" value="Genomic_DNA"/>
</dbReference>
<proteinExistence type="predicted"/>
<dbReference type="OrthoDB" id="4764117at2"/>
<organism evidence="1 2">
    <name type="scientific">Mycolicibacterium conceptionense</name>
    <dbReference type="NCBI Taxonomy" id="451644"/>
    <lineage>
        <taxon>Bacteria</taxon>
        <taxon>Bacillati</taxon>
        <taxon>Actinomycetota</taxon>
        <taxon>Actinomycetes</taxon>
        <taxon>Mycobacteriales</taxon>
        <taxon>Mycobacteriaceae</taxon>
        <taxon>Mycolicibacterium</taxon>
    </lineage>
</organism>
<reference evidence="1 2" key="1">
    <citation type="submission" date="2015-06" db="EMBL/GenBank/DDBJ databases">
        <title>Genome sequence of Mycobacterium conceptionense strain MLE.</title>
        <authorList>
            <person name="Greninger A.L."/>
            <person name="Cunningham G."/>
            <person name="Chiu C.Y."/>
            <person name="Miller S."/>
        </authorList>
    </citation>
    <scope>NUCLEOTIDE SEQUENCE [LARGE SCALE GENOMIC DNA]</scope>
    <source>
        <strain evidence="1 2">MLE</strain>
    </source>
</reference>
<dbReference type="AlphaFoldDB" id="A0A0J8UBE0"/>
<dbReference type="Proteomes" id="UP000037594">
    <property type="component" value="Unassembled WGS sequence"/>
</dbReference>
<protein>
    <recommendedName>
        <fullName evidence="3">Helix-turn-helix domain-containing protein</fullName>
    </recommendedName>
</protein>
<sequence length="226" mass="24630">MVDEMPLSEAAQILGVTPRQAQRLAANGELGHTRRVGRTVVVAPTAVYRARNNGTTSRGRPALPATAWVALDLLSGRPAQGQFERRLLARLSAMSPIEVARFARRRATITQMRVISRRAQRDMPENLIAAGLQPTGLMSPLITDWGLAGGRPEDVIDGYLYVSSARALRELGLREEPGGRIALRILDAPVEPLPPAVVALDLMESMDSRARSVGRERLAEMIDGLR</sequence>
<comment type="caution">
    <text evidence="1">The sequence shown here is derived from an EMBL/GenBank/DDBJ whole genome shotgun (WGS) entry which is preliminary data.</text>
</comment>
<accession>A0A0J8UBE0</accession>
<evidence type="ECO:0000313" key="1">
    <source>
        <dbReference type="EMBL" id="KMV17670.1"/>
    </source>
</evidence>
<evidence type="ECO:0000313" key="2">
    <source>
        <dbReference type="Proteomes" id="UP000037594"/>
    </source>
</evidence>
<dbReference type="RefSeq" id="WP_048896023.1">
    <property type="nucleotide sequence ID" value="NZ_LFOD01000012.1"/>
</dbReference>
<gene>
    <name evidence="1" type="ORF">ACT17_15495</name>
</gene>